<dbReference type="PANTHER" id="PTHR33321:SF12">
    <property type="entry name" value="PLANT BASIC SECRETORY PROTEIN (BSP) FAMILY PROTEIN"/>
    <property type="match status" value="1"/>
</dbReference>
<dbReference type="AlphaFoldDB" id="A0AAN9I875"/>
<protein>
    <recommendedName>
        <fullName evidence="4">Basic secretory protein</fullName>
    </recommendedName>
</protein>
<name>A0AAN9I875_CROPI</name>
<feature type="chain" id="PRO_5043024719" description="Basic secretory protein" evidence="1">
    <location>
        <begin position="25"/>
        <end position="234"/>
    </location>
</feature>
<dbReference type="InterPro" id="IPR007541">
    <property type="entry name" value="Uncharacterised_BSP"/>
</dbReference>
<gene>
    <name evidence="2" type="ORF">RIF29_22676</name>
</gene>
<feature type="signal peptide" evidence="1">
    <location>
        <begin position="1"/>
        <end position="24"/>
    </location>
</feature>
<evidence type="ECO:0000313" key="3">
    <source>
        <dbReference type="Proteomes" id="UP001372338"/>
    </source>
</evidence>
<dbReference type="Proteomes" id="UP001372338">
    <property type="component" value="Unassembled WGS sequence"/>
</dbReference>
<evidence type="ECO:0000256" key="1">
    <source>
        <dbReference type="SAM" id="SignalP"/>
    </source>
</evidence>
<reference evidence="2 3" key="1">
    <citation type="submission" date="2024-01" db="EMBL/GenBank/DDBJ databases">
        <title>The genomes of 5 underutilized Papilionoideae crops provide insights into root nodulation and disease resistanc.</title>
        <authorList>
            <person name="Yuan L."/>
        </authorList>
    </citation>
    <scope>NUCLEOTIDE SEQUENCE [LARGE SCALE GENOMIC DNA]</scope>
    <source>
        <strain evidence="2">ZHUSHIDOU_FW_LH</strain>
        <tissue evidence="2">Leaf</tissue>
    </source>
</reference>
<dbReference type="PANTHER" id="PTHR33321">
    <property type="match status" value="1"/>
</dbReference>
<sequence length="234" mass="26053">MAQYIKQVLCLVLTLAVAAAAAYGSEKMDYVVTNNARGSAGGARFDKEIGAQYARQTLMTATDFIHRLFQQNQNAADTKSVQRVSMIIENIDEVAFASNNNIHVSSGFIERYPQSQDIKREITGLLYHQMAHLLQWDGNGQAPSGLMEGIADYVRMKAGYAADHWNPPGVGNDWHQGYEVTAHFLNYCDGIRNGFVAALNKKMMTGYSEGYFTELLGKPVTQLWSDYKAMYANN</sequence>
<evidence type="ECO:0008006" key="4">
    <source>
        <dbReference type="Google" id="ProtNLM"/>
    </source>
</evidence>
<keyword evidence="3" id="KW-1185">Reference proteome</keyword>
<dbReference type="Pfam" id="PF04450">
    <property type="entry name" value="BSP"/>
    <property type="match status" value="1"/>
</dbReference>
<proteinExistence type="predicted"/>
<keyword evidence="1" id="KW-0732">Signal</keyword>
<dbReference type="EMBL" id="JAYWIO010000004">
    <property type="protein sequence ID" value="KAK7269887.1"/>
    <property type="molecule type" value="Genomic_DNA"/>
</dbReference>
<organism evidence="2 3">
    <name type="scientific">Crotalaria pallida</name>
    <name type="common">Smooth rattlebox</name>
    <name type="synonym">Crotalaria striata</name>
    <dbReference type="NCBI Taxonomy" id="3830"/>
    <lineage>
        <taxon>Eukaryota</taxon>
        <taxon>Viridiplantae</taxon>
        <taxon>Streptophyta</taxon>
        <taxon>Embryophyta</taxon>
        <taxon>Tracheophyta</taxon>
        <taxon>Spermatophyta</taxon>
        <taxon>Magnoliopsida</taxon>
        <taxon>eudicotyledons</taxon>
        <taxon>Gunneridae</taxon>
        <taxon>Pentapetalae</taxon>
        <taxon>rosids</taxon>
        <taxon>fabids</taxon>
        <taxon>Fabales</taxon>
        <taxon>Fabaceae</taxon>
        <taxon>Papilionoideae</taxon>
        <taxon>50 kb inversion clade</taxon>
        <taxon>genistoids sensu lato</taxon>
        <taxon>core genistoids</taxon>
        <taxon>Crotalarieae</taxon>
        <taxon>Crotalaria</taxon>
    </lineage>
</organism>
<evidence type="ECO:0000313" key="2">
    <source>
        <dbReference type="EMBL" id="KAK7269887.1"/>
    </source>
</evidence>
<accession>A0AAN9I875</accession>
<comment type="caution">
    <text evidence="2">The sequence shown here is derived from an EMBL/GenBank/DDBJ whole genome shotgun (WGS) entry which is preliminary data.</text>
</comment>